<comment type="caution">
    <text evidence="1">The sequence shown here is derived from an EMBL/GenBank/DDBJ whole genome shotgun (WGS) entry which is preliminary data.</text>
</comment>
<dbReference type="InterPro" id="IPR008257">
    <property type="entry name" value="Pept_M19"/>
</dbReference>
<dbReference type="GO" id="GO:0006508">
    <property type="term" value="P:proteolysis"/>
    <property type="evidence" value="ECO:0007669"/>
    <property type="project" value="InterPro"/>
</dbReference>
<organism evidence="1 2">
    <name type="scientific">Pyramidobacter porci</name>
    <dbReference type="NCBI Taxonomy" id="2605789"/>
    <lineage>
        <taxon>Bacteria</taxon>
        <taxon>Thermotogati</taxon>
        <taxon>Synergistota</taxon>
        <taxon>Synergistia</taxon>
        <taxon>Synergistales</taxon>
        <taxon>Dethiosulfovibrionaceae</taxon>
        <taxon>Pyramidobacter</taxon>
    </lineage>
</organism>
<dbReference type="AlphaFoldDB" id="A0A6L5YBW0"/>
<dbReference type="PANTHER" id="PTHR10443:SF12">
    <property type="entry name" value="DIPEPTIDASE"/>
    <property type="match status" value="1"/>
</dbReference>
<sequence>MDITPELKERAQALHRNCFVADAHYDLLNLLAAKRLEGERTDVFRTDYLEKIRAGGVDLLISSIFIDDRHVPEMALRRALDQIACMHEELAQCPDLVLCRSVGEIRAARAAGKIALLLSFEGAEPLGNDLNLLRVFYELGVRGIGIAWSRRNYAADGCFFQPRREGRKGGLTDFGARLADEAERLGMYLDVSHLNDEGFWDLCSLTKRPFIASHSNCRALTPVARNLTDEQIAALAQRSGVMGMNACSDFVRLDANGAGRADPDELAAHGAHVKKVAGAEHLCFGFDFCDEFRIGNGREPKDAVPFYDESWRLTAGLLARGFSEDEVRGVLGENLLNFLERTIG</sequence>
<dbReference type="GO" id="GO:0070573">
    <property type="term" value="F:metallodipeptidase activity"/>
    <property type="evidence" value="ECO:0007669"/>
    <property type="project" value="InterPro"/>
</dbReference>
<dbReference type="Gene3D" id="3.20.20.140">
    <property type="entry name" value="Metal-dependent hydrolases"/>
    <property type="match status" value="1"/>
</dbReference>
<gene>
    <name evidence="1" type="ORF">FYJ74_06750</name>
</gene>
<reference evidence="1 2" key="1">
    <citation type="submission" date="2019-08" db="EMBL/GenBank/DDBJ databases">
        <title>In-depth cultivation of the pig gut microbiome towards novel bacterial diversity and tailored functional studies.</title>
        <authorList>
            <person name="Wylensek D."/>
            <person name="Hitch T.C.A."/>
            <person name="Clavel T."/>
        </authorList>
    </citation>
    <scope>NUCLEOTIDE SEQUENCE [LARGE SCALE GENOMIC DNA]</scope>
    <source>
        <strain evidence="1 2">SM-530-WT-4B</strain>
    </source>
</reference>
<evidence type="ECO:0000313" key="1">
    <source>
        <dbReference type="EMBL" id="MST55730.1"/>
    </source>
</evidence>
<dbReference type="Pfam" id="PF01244">
    <property type="entry name" value="Peptidase_M19"/>
    <property type="match status" value="1"/>
</dbReference>
<proteinExistence type="predicted"/>
<dbReference type="Proteomes" id="UP000473699">
    <property type="component" value="Unassembled WGS sequence"/>
</dbReference>
<dbReference type="RefSeq" id="WP_154528822.1">
    <property type="nucleotide sequence ID" value="NZ_VUNH01000006.1"/>
</dbReference>
<dbReference type="PROSITE" id="PS51365">
    <property type="entry name" value="RENAL_DIPEPTIDASE_2"/>
    <property type="match status" value="1"/>
</dbReference>
<protein>
    <submittedName>
        <fullName evidence="1">Membrane dipeptidase</fullName>
    </submittedName>
</protein>
<dbReference type="PANTHER" id="PTHR10443">
    <property type="entry name" value="MICROSOMAL DIPEPTIDASE"/>
    <property type="match status" value="1"/>
</dbReference>
<dbReference type="EMBL" id="VUNH01000006">
    <property type="protein sequence ID" value="MST55730.1"/>
    <property type="molecule type" value="Genomic_DNA"/>
</dbReference>
<name>A0A6L5YBW0_9BACT</name>
<accession>A0A6L5YBW0</accession>
<dbReference type="CDD" id="cd01301">
    <property type="entry name" value="rDP_like"/>
    <property type="match status" value="1"/>
</dbReference>
<dbReference type="InterPro" id="IPR032466">
    <property type="entry name" value="Metal_Hydrolase"/>
</dbReference>
<evidence type="ECO:0000313" key="2">
    <source>
        <dbReference type="Proteomes" id="UP000473699"/>
    </source>
</evidence>
<keyword evidence="2" id="KW-1185">Reference proteome</keyword>
<dbReference type="SUPFAM" id="SSF51556">
    <property type="entry name" value="Metallo-dependent hydrolases"/>
    <property type="match status" value="1"/>
</dbReference>